<dbReference type="AlphaFoldDB" id="A0A1H1WTU3"/>
<organism evidence="1 2">
    <name type="scientific">Brevibacterium sandarakinum</name>
    <dbReference type="NCBI Taxonomy" id="629680"/>
    <lineage>
        <taxon>Bacteria</taxon>
        <taxon>Bacillati</taxon>
        <taxon>Actinomycetota</taxon>
        <taxon>Actinomycetes</taxon>
        <taxon>Micrococcales</taxon>
        <taxon>Brevibacteriaceae</taxon>
        <taxon>Brevibacterium</taxon>
    </lineage>
</organism>
<keyword evidence="2" id="KW-1185">Reference proteome</keyword>
<dbReference type="Proteomes" id="UP000199700">
    <property type="component" value="Chromosome"/>
</dbReference>
<accession>A0A1H1WTU3</accession>
<reference evidence="1" key="1">
    <citation type="submission" date="2016-10" db="EMBL/GenBank/DDBJ databases">
        <authorList>
            <person name="Varghese N."/>
            <person name="Submissions S."/>
        </authorList>
    </citation>
    <scope>NUCLEOTIDE SEQUENCE [LARGE SCALE GENOMIC DNA]</scope>
    <source>
        <strain evidence="1">DSM 22082</strain>
    </source>
</reference>
<gene>
    <name evidence="1" type="ORF">SAMN04489751_3460</name>
</gene>
<dbReference type="STRING" id="629680.SAMN04489751_3460"/>
<protein>
    <submittedName>
        <fullName evidence="1">Uncharacterized protein</fullName>
    </submittedName>
</protein>
<name>A0A1H1WTU3_BRESA</name>
<evidence type="ECO:0000313" key="2">
    <source>
        <dbReference type="Proteomes" id="UP000199700"/>
    </source>
</evidence>
<sequence length="29" mass="3119">MVLTVIMILASLMVLTVAMAQTGRNDPTK</sequence>
<evidence type="ECO:0000313" key="1">
    <source>
        <dbReference type="EMBL" id="SDS99746.1"/>
    </source>
</evidence>
<proteinExistence type="predicted"/>
<dbReference type="EMBL" id="LT629739">
    <property type="protein sequence ID" value="SDS99746.1"/>
    <property type="molecule type" value="Genomic_DNA"/>
</dbReference>